<dbReference type="PROSITE" id="PS50102">
    <property type="entry name" value="RRM"/>
    <property type="match status" value="4"/>
</dbReference>
<evidence type="ECO:0000256" key="4">
    <source>
        <dbReference type="SAM" id="MobiDB-lite"/>
    </source>
</evidence>
<protein>
    <recommendedName>
        <fullName evidence="5">RRM domain-containing protein</fullName>
    </recommendedName>
</protein>
<dbReference type="SMART" id="SM00360">
    <property type="entry name" value="RRM"/>
    <property type="match status" value="4"/>
</dbReference>
<name>A0ABN9LDX6_9NEOB</name>
<organism evidence="6 7">
    <name type="scientific">Ranitomeya imitator</name>
    <name type="common">mimic poison frog</name>
    <dbReference type="NCBI Taxonomy" id="111125"/>
    <lineage>
        <taxon>Eukaryota</taxon>
        <taxon>Metazoa</taxon>
        <taxon>Chordata</taxon>
        <taxon>Craniata</taxon>
        <taxon>Vertebrata</taxon>
        <taxon>Euteleostomi</taxon>
        <taxon>Amphibia</taxon>
        <taxon>Batrachia</taxon>
        <taxon>Anura</taxon>
        <taxon>Neobatrachia</taxon>
        <taxon>Hyloidea</taxon>
        <taxon>Dendrobatidae</taxon>
        <taxon>Dendrobatinae</taxon>
        <taxon>Ranitomeya</taxon>
    </lineage>
</organism>
<keyword evidence="7" id="KW-1185">Reference proteome</keyword>
<comment type="caution">
    <text evidence="6">The sequence shown here is derived from an EMBL/GenBank/DDBJ whole genome shotgun (WGS) entry which is preliminary data.</text>
</comment>
<feature type="region of interest" description="Disordered" evidence="4">
    <location>
        <begin position="111"/>
        <end position="141"/>
    </location>
</feature>
<dbReference type="EMBL" id="CAUEEQ010013911">
    <property type="protein sequence ID" value="CAJ0937891.1"/>
    <property type="molecule type" value="Genomic_DNA"/>
</dbReference>
<evidence type="ECO:0000256" key="3">
    <source>
        <dbReference type="PROSITE-ProRule" id="PRU00176"/>
    </source>
</evidence>
<feature type="compositionally biased region" description="Basic residues" evidence="4">
    <location>
        <begin position="236"/>
        <end position="247"/>
    </location>
</feature>
<dbReference type="PANTHER" id="PTHR23236">
    <property type="entry name" value="EUKARYOTIC TRANSLATION INITIATION FACTOR 4B/4H"/>
    <property type="match status" value="1"/>
</dbReference>
<feature type="domain" description="RRM" evidence="5">
    <location>
        <begin position="530"/>
        <end position="603"/>
    </location>
</feature>
<evidence type="ECO:0000256" key="2">
    <source>
        <dbReference type="ARBA" id="ARBA00022884"/>
    </source>
</evidence>
<dbReference type="PANTHER" id="PTHR23236:SF119">
    <property type="entry name" value="NUCLEAR RNA-BINDING PROTEIN SART-3"/>
    <property type="match status" value="1"/>
</dbReference>
<evidence type="ECO:0000313" key="7">
    <source>
        <dbReference type="Proteomes" id="UP001176940"/>
    </source>
</evidence>
<dbReference type="InterPro" id="IPR012677">
    <property type="entry name" value="Nucleotide-bd_a/b_plait_sf"/>
</dbReference>
<reference evidence="6" key="1">
    <citation type="submission" date="2023-07" db="EMBL/GenBank/DDBJ databases">
        <authorList>
            <person name="Stuckert A."/>
        </authorList>
    </citation>
    <scope>NUCLEOTIDE SEQUENCE</scope>
</reference>
<feature type="region of interest" description="Disordered" evidence="4">
    <location>
        <begin position="1"/>
        <end position="29"/>
    </location>
</feature>
<dbReference type="InterPro" id="IPR034233">
    <property type="entry name" value="Nucleolin_RRM2"/>
</dbReference>
<feature type="region of interest" description="Disordered" evidence="4">
    <location>
        <begin position="688"/>
        <end position="758"/>
    </location>
</feature>
<gene>
    <name evidence="6" type="ORF">RIMI_LOCUS7365431</name>
</gene>
<dbReference type="Gene3D" id="3.30.70.330">
    <property type="match status" value="4"/>
</dbReference>
<keyword evidence="2 3" id="KW-0694">RNA-binding</keyword>
<feature type="compositionally biased region" description="Acidic residues" evidence="4">
    <location>
        <begin position="296"/>
        <end position="312"/>
    </location>
</feature>
<dbReference type="CDD" id="cd12404">
    <property type="entry name" value="RRM2_NCL"/>
    <property type="match status" value="1"/>
</dbReference>
<feature type="domain" description="RRM" evidence="5">
    <location>
        <begin position="616"/>
        <end position="691"/>
    </location>
</feature>
<dbReference type="CDD" id="cd12405">
    <property type="entry name" value="RRM3_NCL"/>
    <property type="match status" value="1"/>
</dbReference>
<accession>A0ABN9LDX6</accession>
<feature type="domain" description="RRM" evidence="5">
    <location>
        <begin position="438"/>
        <end position="512"/>
    </location>
</feature>
<sequence length="758" mass="81732">MFGVSAAGGCRDPKEHDRDQSLPTGLGTDVNRAQLMQRSCVFQEMTREPNPLRLMLNCSKANTKTAMICCCQYKHTGPVTLAVGPLLRAQARDPYIHGNRTTAADMVKLAKGAKAQGKPKKAPPPKQVDSSEDEEMEESEEEMTCIGDALRQIATRRIRRATDASCFGGLSAQKTATCNVSCCRRTAFSDRACPAGTPPRTSQWGSGCDENLHSLHPLCGTYNASVEDEKPVAKKPAAKKPAAKKLVAKKEESEEEDEDDDVEEDEDDDDDDDDDEDDEEATIAPTPPVKSKKAESEEEEEDDDDDDSDEEEVPVKESGKRKKEMPKKGAPEKKKIQQAQASEGLSVFVGNLNASKDFNELKSALKDFFTENDLTVQDVRVGVKRRFAYVDFSSTEEVEKALKLSGETVLGFEIKIQLPNNPEEKNSSAENRKERDSRTLFVKNLPYSTGAEELLKIFENAKDVRLPVGKDGSSKGIAYVEFNSEEEANQAIEEHQGAEIEGRSIVVDFTGDKSKNAGGRRGAQGGGDSKVLLVNNLSYSATEDSLQEVFEKATSIRVPQYQGKPKGFAFVEFSSAEEAKEALESLNNTEIEGRQIRIEISQGGGPHGGRGSTQSKTLFVRGLSEDTTEETLKEAFDGSINARIATDRDTGASKGFGFVDFSTAEDAKSAMEAMEDGEIDGNKVTLDFAKPRGEGGRGGFGGRGGGRGGFGGRGGGRGGFGGRGGGRGGFGGRGFGRGGFGGRGGGNMGQGKRKRFDD</sequence>
<evidence type="ECO:0000313" key="6">
    <source>
        <dbReference type="EMBL" id="CAJ0937891.1"/>
    </source>
</evidence>
<feature type="compositionally biased region" description="Basic and acidic residues" evidence="4">
    <location>
        <begin position="326"/>
        <end position="335"/>
    </location>
</feature>
<evidence type="ECO:0000259" key="5">
    <source>
        <dbReference type="PROSITE" id="PS50102"/>
    </source>
</evidence>
<evidence type="ECO:0000256" key="1">
    <source>
        <dbReference type="ARBA" id="ARBA00022737"/>
    </source>
</evidence>
<feature type="compositionally biased region" description="Gly residues" evidence="4">
    <location>
        <begin position="696"/>
        <end position="749"/>
    </location>
</feature>
<feature type="compositionally biased region" description="Acidic residues" evidence="4">
    <location>
        <begin position="130"/>
        <end position="141"/>
    </location>
</feature>
<dbReference type="Pfam" id="PF00076">
    <property type="entry name" value="RRM_1"/>
    <property type="match status" value="4"/>
</dbReference>
<feature type="domain" description="RRM" evidence="5">
    <location>
        <begin position="345"/>
        <end position="421"/>
    </location>
</feature>
<dbReference type="InterPro" id="IPR000504">
    <property type="entry name" value="RRM_dom"/>
</dbReference>
<dbReference type="InterPro" id="IPR035979">
    <property type="entry name" value="RBD_domain_sf"/>
</dbReference>
<dbReference type="SUPFAM" id="SSF54928">
    <property type="entry name" value="RNA-binding domain, RBD"/>
    <property type="match status" value="4"/>
</dbReference>
<feature type="region of interest" description="Disordered" evidence="4">
    <location>
        <begin position="228"/>
        <end position="340"/>
    </location>
</feature>
<keyword evidence="1" id="KW-0677">Repeat</keyword>
<dbReference type="CDD" id="cd12406">
    <property type="entry name" value="RRM4_NCL"/>
    <property type="match status" value="1"/>
</dbReference>
<dbReference type="InterPro" id="IPR034235">
    <property type="entry name" value="Nucleolin_RRM4"/>
</dbReference>
<proteinExistence type="predicted"/>
<dbReference type="Proteomes" id="UP001176940">
    <property type="component" value="Unassembled WGS sequence"/>
</dbReference>
<feature type="compositionally biased region" description="Acidic residues" evidence="4">
    <location>
        <begin position="253"/>
        <end position="281"/>
    </location>
</feature>
<dbReference type="InterPro" id="IPR034234">
    <property type="entry name" value="Nucleolin_RRM3"/>
</dbReference>
<feature type="compositionally biased region" description="Basic and acidic residues" evidence="4">
    <location>
        <begin position="11"/>
        <end position="20"/>
    </location>
</feature>